<feature type="non-terminal residue" evidence="1">
    <location>
        <position position="82"/>
    </location>
</feature>
<accession>A0AAD1R817</accession>
<proteinExistence type="predicted"/>
<protein>
    <submittedName>
        <fullName evidence="1">Uncharacterized protein</fullName>
    </submittedName>
</protein>
<dbReference type="AlphaFoldDB" id="A0AAD1R817"/>
<organism evidence="1 2">
    <name type="scientific">Pelobates cultripes</name>
    <name type="common">Western spadefoot toad</name>
    <dbReference type="NCBI Taxonomy" id="61616"/>
    <lineage>
        <taxon>Eukaryota</taxon>
        <taxon>Metazoa</taxon>
        <taxon>Chordata</taxon>
        <taxon>Craniata</taxon>
        <taxon>Vertebrata</taxon>
        <taxon>Euteleostomi</taxon>
        <taxon>Amphibia</taxon>
        <taxon>Batrachia</taxon>
        <taxon>Anura</taxon>
        <taxon>Pelobatoidea</taxon>
        <taxon>Pelobatidae</taxon>
        <taxon>Pelobates</taxon>
    </lineage>
</organism>
<evidence type="ECO:0000313" key="2">
    <source>
        <dbReference type="Proteomes" id="UP001295444"/>
    </source>
</evidence>
<keyword evidence="2" id="KW-1185">Reference proteome</keyword>
<dbReference type="Proteomes" id="UP001295444">
    <property type="component" value="Chromosome 01"/>
</dbReference>
<reference evidence="1" key="1">
    <citation type="submission" date="2022-03" db="EMBL/GenBank/DDBJ databases">
        <authorList>
            <person name="Alioto T."/>
            <person name="Alioto T."/>
            <person name="Gomez Garrido J."/>
        </authorList>
    </citation>
    <scope>NUCLEOTIDE SEQUENCE</scope>
</reference>
<sequence>MRLFEWQESSVSGEPIERSVVLVLYGTLSTLLQFSSADQIWTDGGGSESQHTLILSAKASENKTSPPAQCWTQSDHQAYWEV</sequence>
<name>A0AAD1R817_PELCU</name>
<dbReference type="EMBL" id="OW240912">
    <property type="protein sequence ID" value="CAH2225552.1"/>
    <property type="molecule type" value="Genomic_DNA"/>
</dbReference>
<gene>
    <name evidence="1" type="ORF">PECUL_23A025533</name>
</gene>
<evidence type="ECO:0000313" key="1">
    <source>
        <dbReference type="EMBL" id="CAH2225552.1"/>
    </source>
</evidence>